<proteinExistence type="inferred from homology"/>
<dbReference type="EC" id="2.3.1.15" evidence="5 14"/>
<dbReference type="GO" id="GO:0006631">
    <property type="term" value="P:fatty acid metabolic process"/>
    <property type="evidence" value="ECO:0007669"/>
    <property type="project" value="TreeGrafter"/>
</dbReference>
<evidence type="ECO:0000313" key="16">
    <source>
        <dbReference type="EMBL" id="PWQ92291.1"/>
    </source>
</evidence>
<evidence type="ECO:0000256" key="2">
    <source>
        <dbReference type="ARBA" id="ARBA00004765"/>
    </source>
</evidence>
<dbReference type="HAMAP" id="MF_00393">
    <property type="entry name" value="Glyc3P_acyltrans"/>
    <property type="match status" value="1"/>
</dbReference>
<evidence type="ECO:0000256" key="1">
    <source>
        <dbReference type="ARBA" id="ARBA00004413"/>
    </source>
</evidence>
<dbReference type="InterPro" id="IPR002123">
    <property type="entry name" value="Plipid/glycerol_acylTrfase"/>
</dbReference>
<dbReference type="InterPro" id="IPR028354">
    <property type="entry name" value="GPAT_PlsB"/>
</dbReference>
<dbReference type="GO" id="GO:0005886">
    <property type="term" value="C:plasma membrane"/>
    <property type="evidence" value="ECO:0007669"/>
    <property type="project" value="UniProtKB-SubCell"/>
</dbReference>
<feature type="short sequence motif" description="HXXXXD motif" evidence="14">
    <location>
        <begin position="329"/>
        <end position="334"/>
    </location>
</feature>
<dbReference type="Proteomes" id="UP000245539">
    <property type="component" value="Unassembled WGS sequence"/>
</dbReference>
<evidence type="ECO:0000256" key="4">
    <source>
        <dbReference type="ARBA" id="ARBA00007937"/>
    </source>
</evidence>
<dbReference type="NCBIfam" id="TIGR03703">
    <property type="entry name" value="plsB"/>
    <property type="match status" value="1"/>
</dbReference>
<keyword evidence="8 14" id="KW-0808">Transferase</keyword>
<gene>
    <name evidence="14" type="primary">plsB</name>
    <name evidence="16" type="ORF">DKW60_21835</name>
</gene>
<comment type="pathway">
    <text evidence="3">Lipid metabolism.</text>
</comment>
<keyword evidence="14" id="KW-0444">Lipid biosynthesis</keyword>
<keyword evidence="7 14" id="KW-1003">Cell membrane</keyword>
<feature type="domain" description="Phospholipid/glycerol acyltransferase" evidence="15">
    <location>
        <begin position="324"/>
        <end position="451"/>
    </location>
</feature>
<dbReference type="CDD" id="cd07993">
    <property type="entry name" value="LPLAT_DHAPAT-like"/>
    <property type="match status" value="1"/>
</dbReference>
<keyword evidence="11 14" id="KW-1208">Phospholipid metabolism</keyword>
<comment type="catalytic activity">
    <reaction evidence="13 14">
        <text>sn-glycerol 3-phosphate + an acyl-CoA = a 1-acyl-sn-glycero-3-phosphate + CoA</text>
        <dbReference type="Rhea" id="RHEA:15325"/>
        <dbReference type="ChEBI" id="CHEBI:57287"/>
        <dbReference type="ChEBI" id="CHEBI:57597"/>
        <dbReference type="ChEBI" id="CHEBI:57970"/>
        <dbReference type="ChEBI" id="CHEBI:58342"/>
        <dbReference type="EC" id="2.3.1.15"/>
    </reaction>
</comment>
<comment type="domain">
    <text evidence="14">The HXXXXD motif is essential for acyltransferase activity and may constitute the binding site for the phosphate moiety of the glycerol-3-phosphate.</text>
</comment>
<dbReference type="PANTHER" id="PTHR12563:SF17">
    <property type="entry name" value="DIHYDROXYACETONE PHOSPHATE ACYLTRANSFERASE"/>
    <property type="match status" value="1"/>
</dbReference>
<evidence type="ECO:0000256" key="3">
    <source>
        <dbReference type="ARBA" id="ARBA00005189"/>
    </source>
</evidence>
<keyword evidence="10 14" id="KW-0594">Phospholipid biosynthesis</keyword>
<accession>A0A317C279</accession>
<dbReference type="RefSeq" id="WP_109839785.1">
    <property type="nucleotide sequence ID" value="NZ_QGKM01000097.1"/>
</dbReference>
<dbReference type="SMART" id="SM00563">
    <property type="entry name" value="PlsC"/>
    <property type="match status" value="1"/>
</dbReference>
<evidence type="ECO:0000313" key="17">
    <source>
        <dbReference type="Proteomes" id="UP000245539"/>
    </source>
</evidence>
<dbReference type="InterPro" id="IPR045520">
    <property type="entry name" value="GPAT/DHAPAT_C"/>
</dbReference>
<evidence type="ECO:0000256" key="10">
    <source>
        <dbReference type="ARBA" id="ARBA00023209"/>
    </source>
</evidence>
<evidence type="ECO:0000256" key="14">
    <source>
        <dbReference type="HAMAP-Rule" id="MF_00393"/>
    </source>
</evidence>
<reference evidence="16 17" key="1">
    <citation type="submission" date="2018-05" db="EMBL/GenBank/DDBJ databases">
        <title>Leucothrix arctica sp. nov., isolated from Arctic seawater.</title>
        <authorList>
            <person name="Choi A."/>
            <person name="Baek K."/>
        </authorList>
    </citation>
    <scope>NUCLEOTIDE SEQUENCE [LARGE SCALE GENOMIC DNA]</scope>
    <source>
        <strain evidence="16 17">JCM 18388</strain>
    </source>
</reference>
<evidence type="ECO:0000256" key="12">
    <source>
        <dbReference type="ARBA" id="ARBA00023315"/>
    </source>
</evidence>
<keyword evidence="17" id="KW-1185">Reference proteome</keyword>
<evidence type="ECO:0000256" key="5">
    <source>
        <dbReference type="ARBA" id="ARBA00013113"/>
    </source>
</evidence>
<keyword evidence="9 14" id="KW-0472">Membrane</keyword>
<dbReference type="AlphaFoldDB" id="A0A317C279"/>
<evidence type="ECO:0000256" key="6">
    <source>
        <dbReference type="ARBA" id="ARBA00013432"/>
    </source>
</evidence>
<dbReference type="NCBIfam" id="NF003441">
    <property type="entry name" value="PRK04974.1"/>
    <property type="match status" value="1"/>
</dbReference>
<dbReference type="OrthoDB" id="335193at2"/>
<sequence length="845" mass="96593">MTIRSTINLLARKILYLWVKTDVVPTDLSELNIKPNQPIIYVLETRSWSSLLVLEAECERLGLPAPMNRIASPELSSWFSVYSISPRQPFKAWLQKQPKRSRMLRGIVESLKEHPEQEVQFVPVSVFWGRPVSKQERWLPVLFADSWSFAGRIHKFFTILIHGRDTFVKYSDVIVYKDEAALSTTIQADISSDAVISRSSQISATEVTDHTIDQLQAVLSKRLTDERVATLGPDVSHRRTLVRDLILKPDVQRAIKARCDEDNITEYKATVQARRYVHEIVANCTQITIQIMNRGLSYFWNKFYSGIEVTNNGDLKELARSHELVYVPCHRSHIDYLLLSYVIYYEGLAIPYIAAGRNLNMPIIGSILRGGGAFFIRRSFKGNQLYSSVMFEYVAELVSKGVAIEYFVEGGRSRTGRLLKPKPGMVSMTVHGFLKYRKKPVAFIPVYIGYEKLLETKAYQAELSGEDKKSETFINSMRSMLRIRGNFGKVSANFGQPIFLNQILDEQHPSWNADEYEDAQRPDWVRDSVAVLSSTIGRRINGAATVNAVNLVATVMLATSKQNMGEGELMKMLVMYQAILKAQQYSDRIVITQETSTEQIARVEALKMLKRRKHELGDILYLDEKHSVSMTYYRNNILHLMALPSVIACCFINMRRLPEVEIIKLIKLIYPFLQSELFLDWEKDDLPDVIKTVLAELCGQGLLEKDEASEEYSRGGFGSVQFAQLNLLARVISPTLEVYYLTLALLAKNGDKTMPKAELEKKCQLMAQRVAMIHELNSPDYSDKNLISNFIDTLIHIDYVKVYGTEDLAFSEVFQRSDQRIRRLLSKTTRSNIMQMLEQTELLDT</sequence>
<comment type="pathway">
    <text evidence="2 14">Phospholipid metabolism; CDP-diacylglycerol biosynthesis; CDP-diacylglycerol from sn-glycerol 3-phosphate: step 1/3.</text>
</comment>
<dbReference type="Pfam" id="PF19277">
    <property type="entry name" value="GPAT_C"/>
    <property type="match status" value="1"/>
</dbReference>
<dbReference type="InterPro" id="IPR022284">
    <property type="entry name" value="GPAT/DHAPAT"/>
</dbReference>
<evidence type="ECO:0000256" key="7">
    <source>
        <dbReference type="ARBA" id="ARBA00022475"/>
    </source>
</evidence>
<evidence type="ECO:0000259" key="15">
    <source>
        <dbReference type="SMART" id="SM00563"/>
    </source>
</evidence>
<evidence type="ECO:0000256" key="8">
    <source>
        <dbReference type="ARBA" id="ARBA00022679"/>
    </source>
</evidence>
<dbReference type="SUPFAM" id="SSF69593">
    <property type="entry name" value="Glycerol-3-phosphate (1)-acyltransferase"/>
    <property type="match status" value="1"/>
</dbReference>
<evidence type="ECO:0000256" key="9">
    <source>
        <dbReference type="ARBA" id="ARBA00023136"/>
    </source>
</evidence>
<dbReference type="PIRSF" id="PIRSF000437">
    <property type="entry name" value="GPAT_DHAPAT"/>
    <property type="match status" value="1"/>
</dbReference>
<comment type="subcellular location">
    <subcellularLocation>
        <location evidence="1 14">Cell membrane</location>
        <topology evidence="1 14">Peripheral membrane protein</topology>
        <orientation evidence="1 14">Cytoplasmic side</orientation>
    </subcellularLocation>
</comment>
<dbReference type="GO" id="GO:0016024">
    <property type="term" value="P:CDP-diacylglycerol biosynthetic process"/>
    <property type="evidence" value="ECO:0007669"/>
    <property type="project" value="UniProtKB-UniRule"/>
</dbReference>
<comment type="caution">
    <text evidence="16">The sequence shown here is derived from an EMBL/GenBank/DDBJ whole genome shotgun (WGS) entry which is preliminary data.</text>
</comment>
<organism evidence="16 17">
    <name type="scientific">Leucothrix pacifica</name>
    <dbReference type="NCBI Taxonomy" id="1247513"/>
    <lineage>
        <taxon>Bacteria</taxon>
        <taxon>Pseudomonadati</taxon>
        <taxon>Pseudomonadota</taxon>
        <taxon>Gammaproteobacteria</taxon>
        <taxon>Thiotrichales</taxon>
        <taxon>Thiotrichaceae</taxon>
        <taxon>Leucothrix</taxon>
    </lineage>
</organism>
<dbReference type="UniPathway" id="UPA00557">
    <property type="reaction ID" value="UER00612"/>
</dbReference>
<comment type="similarity">
    <text evidence="4 14">Belongs to the GPAT/DAPAT family.</text>
</comment>
<protein>
    <recommendedName>
        <fullName evidence="6 14">Glycerol-3-phosphate acyltransferase</fullName>
        <shortName evidence="14">GPAT</shortName>
        <ecNumber evidence="5 14">2.3.1.15</ecNumber>
    </recommendedName>
</protein>
<keyword evidence="14" id="KW-0443">Lipid metabolism</keyword>
<dbReference type="GO" id="GO:0004366">
    <property type="term" value="F:glycerol-3-phosphate O-acyltransferase activity"/>
    <property type="evidence" value="ECO:0007669"/>
    <property type="project" value="UniProtKB-UniRule"/>
</dbReference>
<name>A0A317C279_9GAMM</name>
<dbReference type="EMBL" id="QGKM01000097">
    <property type="protein sequence ID" value="PWQ92291.1"/>
    <property type="molecule type" value="Genomic_DNA"/>
</dbReference>
<dbReference type="PIRSF" id="PIRSF500064">
    <property type="entry name" value="GPAT"/>
    <property type="match status" value="1"/>
</dbReference>
<dbReference type="InterPro" id="IPR041728">
    <property type="entry name" value="GPAT/DHAPAT_LPLAT"/>
</dbReference>
<evidence type="ECO:0000256" key="11">
    <source>
        <dbReference type="ARBA" id="ARBA00023264"/>
    </source>
</evidence>
<dbReference type="PANTHER" id="PTHR12563">
    <property type="entry name" value="GLYCEROL-3-PHOSPHATE ACYLTRANSFERASE"/>
    <property type="match status" value="1"/>
</dbReference>
<dbReference type="Pfam" id="PF01553">
    <property type="entry name" value="Acyltransferase"/>
    <property type="match status" value="1"/>
</dbReference>
<evidence type="ECO:0000256" key="13">
    <source>
        <dbReference type="ARBA" id="ARBA00048427"/>
    </source>
</evidence>
<keyword evidence="12 14" id="KW-0012">Acyltransferase</keyword>